<comment type="similarity">
    <text evidence="2">Belongs to the fatty acid desaturase type 2 family.</text>
</comment>
<evidence type="ECO:0000313" key="7">
    <source>
        <dbReference type="Proteomes" id="UP001230986"/>
    </source>
</evidence>
<dbReference type="EC" id="1.14.19.-" evidence="6"/>
<dbReference type="InterPro" id="IPR005804">
    <property type="entry name" value="FA_desaturase_dom"/>
</dbReference>
<dbReference type="PANTHER" id="PTHR19353:SF73">
    <property type="entry name" value="FATTY ACID DESATURASE"/>
    <property type="match status" value="1"/>
</dbReference>
<evidence type="ECO:0000313" key="6">
    <source>
        <dbReference type="EMBL" id="MDL5056846.1"/>
    </source>
</evidence>
<feature type="transmembrane region" description="Helical" evidence="4">
    <location>
        <begin position="265"/>
        <end position="285"/>
    </location>
</feature>
<evidence type="ECO:0000256" key="1">
    <source>
        <dbReference type="ARBA" id="ARBA00001954"/>
    </source>
</evidence>
<sequence length="417" mass="47887">MLKYYLNRSGQIPTAAHPFVKPESFHQLKPLDTLKKADFALTPYIKSSNLRATYQVLNTVVPYVLLWIAAVKITSISWWFLPPIIVLLVLFSLRCFSLMHDCGHNSLFRSKRANRIMGFLLGVINAIPQYGWSRDHAYHHKTNGDWERYRGVADFLSTEEFSQLDPFNQRLYELLRHPLMAIPGGFFYLVIKPRVILLAGVYDFIHHIFSDWKNSSEFNLAQTISTHSSKHWQSAAEFWDLLLNNICVVGSWIFLSHLWGVGLFWGIYSITLSCSATIFIWVFFVQHIFEDAYAHKTSGWNYVLGAVKGSSYLELPIVLRWFTADIGYHNIHHLCERIPNYHLAACHHKNSHLLSEVKTLRIGDLLNCSQFLLWDADSDRLVSISSFRQAARTIANPASNSAIGAIAESLEDKHMKD</sequence>
<protein>
    <submittedName>
        <fullName evidence="6">Fatty acid desaturase</fullName>
        <ecNumber evidence="6">1.14.19.-</ecNumber>
    </submittedName>
</protein>
<dbReference type="PANTHER" id="PTHR19353">
    <property type="entry name" value="FATTY ACID DESATURASE 2"/>
    <property type="match status" value="1"/>
</dbReference>
<feature type="transmembrane region" description="Helical" evidence="4">
    <location>
        <begin position="185"/>
        <end position="205"/>
    </location>
</feature>
<feature type="transmembrane region" description="Helical" evidence="4">
    <location>
        <begin position="116"/>
        <end position="132"/>
    </location>
</feature>
<dbReference type="Pfam" id="PF00487">
    <property type="entry name" value="FA_desaturase"/>
    <property type="match status" value="1"/>
</dbReference>
<evidence type="ECO:0000259" key="5">
    <source>
        <dbReference type="Pfam" id="PF00487"/>
    </source>
</evidence>
<feature type="domain" description="Fatty acid desaturase" evidence="5">
    <location>
        <begin position="77"/>
        <end position="356"/>
    </location>
</feature>
<keyword evidence="3" id="KW-0408">Iron</keyword>
<comment type="caution">
    <text evidence="6">The sequence shown here is derived from an EMBL/GenBank/DDBJ whole genome shotgun (WGS) entry which is preliminary data.</text>
</comment>
<proteinExistence type="inferred from homology"/>
<dbReference type="GO" id="GO:0016491">
    <property type="term" value="F:oxidoreductase activity"/>
    <property type="evidence" value="ECO:0007669"/>
    <property type="project" value="UniProtKB-KW"/>
</dbReference>
<keyword evidence="4" id="KW-0812">Transmembrane</keyword>
<keyword evidence="4" id="KW-0472">Membrane</keyword>
<dbReference type="CDD" id="cd03507">
    <property type="entry name" value="Delta12-FADS-like"/>
    <property type="match status" value="1"/>
</dbReference>
<organism evidence="6 7">
    <name type="scientific">Geitlerinema calcuttense NRMC-F 0142</name>
    <dbReference type="NCBI Taxonomy" id="2922238"/>
    <lineage>
        <taxon>Bacteria</taxon>
        <taxon>Bacillati</taxon>
        <taxon>Cyanobacteriota</taxon>
        <taxon>Cyanophyceae</taxon>
        <taxon>Geitlerinematales</taxon>
        <taxon>Geitlerinemataceae</taxon>
        <taxon>Geitlerinema</taxon>
    </lineage>
</organism>
<evidence type="ECO:0000256" key="2">
    <source>
        <dbReference type="ARBA" id="ARBA00008749"/>
    </source>
</evidence>
<keyword evidence="4" id="KW-1133">Transmembrane helix</keyword>
<reference evidence="6 7" key="1">
    <citation type="submission" date="2023-06" db="EMBL/GenBank/DDBJ databases">
        <title>Whole genome sequence of Oscillatoria calcuttensis NRMC-F 0142.</title>
        <authorList>
            <person name="Shakena Fathima T."/>
            <person name="Muralitharan G."/>
            <person name="Thajuddin N."/>
        </authorList>
    </citation>
    <scope>NUCLEOTIDE SEQUENCE [LARGE SCALE GENOMIC DNA]</scope>
    <source>
        <strain evidence="6 7">NRMC-F 0142</strain>
    </source>
</reference>
<accession>A0ABT7LXV2</accession>
<dbReference type="EMBL" id="JASVEJ010000019">
    <property type="protein sequence ID" value="MDL5056846.1"/>
    <property type="molecule type" value="Genomic_DNA"/>
</dbReference>
<dbReference type="RefSeq" id="WP_284476403.1">
    <property type="nucleotide sequence ID" value="NZ_JASVEJ010000019.1"/>
</dbReference>
<evidence type="ECO:0000256" key="4">
    <source>
        <dbReference type="SAM" id="Phobius"/>
    </source>
</evidence>
<name>A0ABT7LXV2_9CYAN</name>
<keyword evidence="6" id="KW-0560">Oxidoreductase</keyword>
<dbReference type="Proteomes" id="UP001230986">
    <property type="component" value="Unassembled WGS sequence"/>
</dbReference>
<comment type="cofactor">
    <cofactor evidence="1">
        <name>Fe(2+)</name>
        <dbReference type="ChEBI" id="CHEBI:29033"/>
    </cofactor>
</comment>
<feature type="transmembrane region" description="Helical" evidence="4">
    <location>
        <begin position="76"/>
        <end position="96"/>
    </location>
</feature>
<keyword evidence="7" id="KW-1185">Reference proteome</keyword>
<feature type="transmembrane region" description="Helical" evidence="4">
    <location>
        <begin position="52"/>
        <end position="70"/>
    </location>
</feature>
<gene>
    <name evidence="6" type="ORF">QQ055_05115</name>
</gene>
<evidence type="ECO:0000256" key="3">
    <source>
        <dbReference type="ARBA" id="ARBA00023004"/>
    </source>
</evidence>
<dbReference type="InterPro" id="IPR012171">
    <property type="entry name" value="Fatty_acid_desaturase"/>
</dbReference>
<feature type="transmembrane region" description="Helical" evidence="4">
    <location>
        <begin position="238"/>
        <end position="259"/>
    </location>
</feature>